<evidence type="ECO:0000313" key="2">
    <source>
        <dbReference type="Proteomes" id="UP001151532"/>
    </source>
</evidence>
<organism evidence="1 2">
    <name type="scientific">Salix purpurea</name>
    <name type="common">Purple osier willow</name>
    <dbReference type="NCBI Taxonomy" id="77065"/>
    <lineage>
        <taxon>Eukaryota</taxon>
        <taxon>Viridiplantae</taxon>
        <taxon>Streptophyta</taxon>
        <taxon>Embryophyta</taxon>
        <taxon>Tracheophyta</taxon>
        <taxon>Spermatophyta</taxon>
        <taxon>Magnoliopsida</taxon>
        <taxon>eudicotyledons</taxon>
        <taxon>Gunneridae</taxon>
        <taxon>Pentapetalae</taxon>
        <taxon>rosids</taxon>
        <taxon>fabids</taxon>
        <taxon>Malpighiales</taxon>
        <taxon>Salicaceae</taxon>
        <taxon>Saliceae</taxon>
        <taxon>Salix</taxon>
    </lineage>
</organism>
<comment type="caution">
    <text evidence="1">The sequence shown here is derived from an EMBL/GenBank/DDBJ whole genome shotgun (WGS) entry which is preliminary data.</text>
</comment>
<keyword evidence="2" id="KW-1185">Reference proteome</keyword>
<sequence>MMRSLVLCGSMFNVWDAYHFTFHSYYL</sequence>
<reference evidence="1" key="1">
    <citation type="submission" date="2022-11" db="EMBL/GenBank/DDBJ databases">
        <authorList>
            <person name="Hyden B.L."/>
            <person name="Feng K."/>
            <person name="Yates T."/>
            <person name="Jawdy S."/>
            <person name="Smart L.B."/>
            <person name="Muchero W."/>
        </authorList>
    </citation>
    <scope>NUCLEOTIDE SEQUENCE</scope>
    <source>
        <tissue evidence="1">Shoot tip</tissue>
    </source>
</reference>
<reference evidence="1" key="2">
    <citation type="journal article" date="2023" name="Int. J. Mol. Sci.">
        <title>De Novo Assembly and Annotation of 11 Diverse Shrub Willow (Salix) Genomes Reveals Novel Gene Organization in Sex-Linked Regions.</title>
        <authorList>
            <person name="Hyden B."/>
            <person name="Feng K."/>
            <person name="Yates T.B."/>
            <person name="Jawdy S."/>
            <person name="Cereghino C."/>
            <person name="Smart L.B."/>
            <person name="Muchero W."/>
        </authorList>
    </citation>
    <scope>NUCLEOTIDE SEQUENCE</scope>
    <source>
        <tissue evidence="1">Shoot tip</tissue>
    </source>
</reference>
<dbReference type="AlphaFoldDB" id="A0A9Q0ZAE4"/>
<dbReference type="Proteomes" id="UP001151532">
    <property type="component" value="Chromosome 8"/>
</dbReference>
<accession>A0A9Q0ZAE4</accession>
<name>A0A9Q0ZAE4_SALPP</name>
<proteinExistence type="predicted"/>
<evidence type="ECO:0000313" key="1">
    <source>
        <dbReference type="EMBL" id="KAJ6727063.1"/>
    </source>
</evidence>
<gene>
    <name evidence="1" type="ORF">OIU79_005073</name>
</gene>
<protein>
    <submittedName>
        <fullName evidence="1">Uncharacterized protein</fullName>
    </submittedName>
</protein>
<dbReference type="EMBL" id="JAPFFK010000013">
    <property type="protein sequence ID" value="KAJ6727063.1"/>
    <property type="molecule type" value="Genomic_DNA"/>
</dbReference>